<evidence type="ECO:0000256" key="1">
    <source>
        <dbReference type="ARBA" id="ARBA00049983"/>
    </source>
</evidence>
<dbReference type="OrthoDB" id="288703at2759"/>
<feature type="compositionally biased region" description="Basic residues" evidence="2">
    <location>
        <begin position="63"/>
        <end position="75"/>
    </location>
</feature>
<evidence type="ECO:0000313" key="4">
    <source>
        <dbReference type="EMBL" id="GBN25980.1"/>
    </source>
</evidence>
<dbReference type="EMBL" id="BGPR01007321">
    <property type="protein sequence ID" value="GBN25980.1"/>
    <property type="molecule type" value="Genomic_DNA"/>
</dbReference>
<dbReference type="AlphaFoldDB" id="A0A4Y2MHY0"/>
<name>A0A4Y2MHY0_ARAVE</name>
<reference evidence="4 5" key="1">
    <citation type="journal article" date="2019" name="Sci. Rep.">
        <title>Orb-weaving spider Araneus ventricosus genome elucidates the spidroin gene catalogue.</title>
        <authorList>
            <person name="Kono N."/>
            <person name="Nakamura H."/>
            <person name="Ohtoshi R."/>
            <person name="Moran D.A.P."/>
            <person name="Shinohara A."/>
            <person name="Yoshida Y."/>
            <person name="Fujiwara M."/>
            <person name="Mori M."/>
            <person name="Tomita M."/>
            <person name="Arakawa K."/>
        </authorList>
    </citation>
    <scope>NUCLEOTIDE SEQUENCE [LARGE SCALE GENOMIC DNA]</scope>
</reference>
<dbReference type="InterPro" id="IPR011989">
    <property type="entry name" value="ARM-like"/>
</dbReference>
<dbReference type="InterPro" id="IPR052616">
    <property type="entry name" value="SYO1-like"/>
</dbReference>
<dbReference type="InterPro" id="IPR016024">
    <property type="entry name" value="ARM-type_fold"/>
</dbReference>
<dbReference type="GO" id="GO:0006606">
    <property type="term" value="P:protein import into nucleus"/>
    <property type="evidence" value="ECO:0007669"/>
    <property type="project" value="TreeGrafter"/>
</dbReference>
<evidence type="ECO:0000259" key="3">
    <source>
        <dbReference type="Pfam" id="PF25567"/>
    </source>
</evidence>
<keyword evidence="5" id="KW-1185">Reference proteome</keyword>
<comment type="similarity">
    <text evidence="1">Belongs to the nuclear import and ribosome assembly adapter family.</text>
</comment>
<comment type="caution">
    <text evidence="4">The sequence shown here is derived from an EMBL/GenBank/DDBJ whole genome shotgun (WGS) entry which is preliminary data.</text>
</comment>
<dbReference type="GO" id="GO:0042273">
    <property type="term" value="P:ribosomal large subunit biogenesis"/>
    <property type="evidence" value="ECO:0007669"/>
    <property type="project" value="TreeGrafter"/>
</dbReference>
<feature type="region of interest" description="Disordered" evidence="2">
    <location>
        <begin position="38"/>
        <end position="79"/>
    </location>
</feature>
<dbReference type="GO" id="GO:0051082">
    <property type="term" value="F:unfolded protein binding"/>
    <property type="evidence" value="ECO:0007669"/>
    <property type="project" value="TreeGrafter"/>
</dbReference>
<feature type="domain" description="SYO1-like TPR repeats" evidence="3">
    <location>
        <begin position="461"/>
        <end position="719"/>
    </location>
</feature>
<sequence>MLAHCLSSISSPRFPLLLGDMDIPESFFRRHLTKHLANPAGRSWRSKSSRKKRVKRERERSQSKPKTHPRCKSRKSYYFPHRPCRSSSRSISNVFPPVTQSCRLAIHQDTLPVLHGILCTAGAANNASRSSRPPLHPASASRPFLFGFLSPSLLALIECLARGVAKTWGIPRFRRTLGKNVAVCGDYTVSEAMVEQDVMTSLVILFKMYKTPWTPVAVTENKIDSKLEIFLEACNLLWNLCENSDMAVRIFNENDLVSILLPCLKVDVFGFSVPIAVAQCLSTVSENNKYLKDILRQPLVDVQLKDLMSLPGTGPEETLLKTLAAGIKLNVSSSQRDSSMSDTVPLVLGIISSTLDDPVEPLLGVLSKLAVNHKDKKINGAGEENDLEDKFVAVNKIQESVVHLLSAKQASLEILGNLFEDEDDEEWEDVSSTDSDELLDTGGMEIDEGVSANELGLAFPPEVQQIIVNGNICEKVAQQILYPSDEIIQILQSHSKTKDCLKRINTVRCTALLCLNNIIQKLKVNELGGTEKLWNLWLHLGTLLFKKTDLSDTDQVEALTRVLSAVVKQLAEAKCFSQFSHMTESDLQLLMNISSQSQDSRIRVHITQILGTIGSMLGNIDSPSSANLIRVIGTFLLDICLKSTDMWVTAETLDKIFDVFAEDNVDFIARDIDLVEKLTHLGPVLKAKIKQQKKHLGDHLVVVTTAKTNLLRFIKYKNDLNKK</sequence>
<gene>
    <name evidence="4" type="primary">Heatr3</name>
    <name evidence="4" type="ORF">AVEN_44423_1</name>
</gene>
<organism evidence="4 5">
    <name type="scientific">Araneus ventricosus</name>
    <name type="common">Orbweaver spider</name>
    <name type="synonym">Epeira ventricosa</name>
    <dbReference type="NCBI Taxonomy" id="182803"/>
    <lineage>
        <taxon>Eukaryota</taxon>
        <taxon>Metazoa</taxon>
        <taxon>Ecdysozoa</taxon>
        <taxon>Arthropoda</taxon>
        <taxon>Chelicerata</taxon>
        <taxon>Arachnida</taxon>
        <taxon>Araneae</taxon>
        <taxon>Araneomorphae</taxon>
        <taxon>Entelegynae</taxon>
        <taxon>Araneoidea</taxon>
        <taxon>Araneidae</taxon>
        <taxon>Araneus</taxon>
    </lineage>
</organism>
<dbReference type="Gene3D" id="1.25.10.10">
    <property type="entry name" value="Leucine-rich Repeat Variant"/>
    <property type="match status" value="1"/>
</dbReference>
<dbReference type="Proteomes" id="UP000499080">
    <property type="component" value="Unassembled WGS sequence"/>
</dbReference>
<proteinExistence type="inferred from homology"/>
<dbReference type="PANTHER" id="PTHR13347:SF1">
    <property type="entry name" value="HEAT REPEAT-CONTAINING PROTEIN 3"/>
    <property type="match status" value="1"/>
</dbReference>
<accession>A0A4Y2MHY0</accession>
<protein>
    <submittedName>
        <fullName evidence="4">HEAT repeat-containing protein 3</fullName>
    </submittedName>
</protein>
<evidence type="ECO:0000256" key="2">
    <source>
        <dbReference type="SAM" id="MobiDB-lite"/>
    </source>
</evidence>
<feature type="compositionally biased region" description="Basic residues" evidence="2">
    <location>
        <begin position="44"/>
        <end position="55"/>
    </location>
</feature>
<dbReference type="InterPro" id="IPR057990">
    <property type="entry name" value="TPR_SYO1"/>
</dbReference>
<dbReference type="Pfam" id="PF25567">
    <property type="entry name" value="TPR_SYO1"/>
    <property type="match status" value="1"/>
</dbReference>
<evidence type="ECO:0000313" key="5">
    <source>
        <dbReference type="Proteomes" id="UP000499080"/>
    </source>
</evidence>
<dbReference type="SUPFAM" id="SSF48371">
    <property type="entry name" value="ARM repeat"/>
    <property type="match status" value="1"/>
</dbReference>
<dbReference type="PANTHER" id="PTHR13347">
    <property type="entry name" value="HEAT REPEAT-CONTAINING PROTEIN 3"/>
    <property type="match status" value="1"/>
</dbReference>